<sequence>MSKLNKDILFLIFEELQDNSKSLFSCLLVNRLWCETVVPILWRNPWSYNGINYSNKNNLFVVITCYLFDDIKEFITEQGIQLPSKKSLLFDYLSFCRSINVSTINNVISIGSSLAYNQFYIQQEFYGLFMRKCPELKYFDMRLIKHQIFYFPEANTRLESLCELKCDTSIDSAYFYGLSRFCQHIQRLIIINIDTKPNHGIVKLIEVQKNLKYFEWKDDFDDDYLKEDPYDIFLHALEKKADSIDHLRIFFRIVFNIEHTLLQNILPKFHKLKTLLIDDYLLFNEEQLKNLVYHDLEILNIEFNKLNVISSIIENGGGRLKKILFRPYDTIDFEFNDNFNESSLNFIRKIYENCPLIEYLSIAFSPSKEHFNEFEKLLKICKNLKSLLLVILNIDMIETNEKILENGEKLLKILINSAPTNLKKIKFYDDFKFSLKNLEEFLEKWRGCPLSILTSDSIYESEDYKKLIDKYKNDGIIKDFRYESYTHLINYHISHNV</sequence>
<name>A0A015JR42_RHIIW</name>
<organism evidence="1 2">
    <name type="scientific">Rhizophagus irregularis (strain DAOM 197198w)</name>
    <name type="common">Glomus intraradices</name>
    <dbReference type="NCBI Taxonomy" id="1432141"/>
    <lineage>
        <taxon>Eukaryota</taxon>
        <taxon>Fungi</taxon>
        <taxon>Fungi incertae sedis</taxon>
        <taxon>Mucoromycota</taxon>
        <taxon>Glomeromycotina</taxon>
        <taxon>Glomeromycetes</taxon>
        <taxon>Glomerales</taxon>
        <taxon>Glomeraceae</taxon>
        <taxon>Rhizophagus</taxon>
    </lineage>
</organism>
<protein>
    <recommendedName>
        <fullName evidence="3">F-box domain-containing protein</fullName>
    </recommendedName>
</protein>
<dbReference type="HOGENOM" id="CLU_028913_8_1_1"/>
<accession>A0A015JR42</accession>
<dbReference type="Proteomes" id="UP000022910">
    <property type="component" value="Unassembled WGS sequence"/>
</dbReference>
<keyword evidence="2" id="KW-1185">Reference proteome</keyword>
<gene>
    <name evidence="1" type="ORF">RirG_206390</name>
</gene>
<dbReference type="Gene3D" id="3.80.10.10">
    <property type="entry name" value="Ribonuclease Inhibitor"/>
    <property type="match status" value="1"/>
</dbReference>
<evidence type="ECO:0008006" key="3">
    <source>
        <dbReference type="Google" id="ProtNLM"/>
    </source>
</evidence>
<reference evidence="1 2" key="1">
    <citation type="submission" date="2014-02" db="EMBL/GenBank/DDBJ databases">
        <title>Single nucleus genome sequencing reveals high similarity among nuclei of an endomycorrhizal fungus.</title>
        <authorList>
            <person name="Lin K."/>
            <person name="Geurts R."/>
            <person name="Zhang Z."/>
            <person name="Limpens E."/>
            <person name="Saunders D.G."/>
            <person name="Mu D."/>
            <person name="Pang E."/>
            <person name="Cao H."/>
            <person name="Cha H."/>
            <person name="Lin T."/>
            <person name="Zhou Q."/>
            <person name="Shang Y."/>
            <person name="Li Y."/>
            <person name="Ivanov S."/>
            <person name="Sharma T."/>
            <person name="Velzen R.V."/>
            <person name="Ruijter N.D."/>
            <person name="Aanen D.K."/>
            <person name="Win J."/>
            <person name="Kamoun S."/>
            <person name="Bisseling T."/>
            <person name="Huang S."/>
        </authorList>
    </citation>
    <scope>NUCLEOTIDE SEQUENCE [LARGE SCALE GENOMIC DNA]</scope>
    <source>
        <strain evidence="2">DAOM197198w</strain>
    </source>
</reference>
<dbReference type="EMBL" id="JEMT01027345">
    <property type="protein sequence ID" value="EXX57519.1"/>
    <property type="molecule type" value="Genomic_DNA"/>
</dbReference>
<dbReference type="AlphaFoldDB" id="A0A015JR42"/>
<evidence type="ECO:0000313" key="2">
    <source>
        <dbReference type="Proteomes" id="UP000022910"/>
    </source>
</evidence>
<evidence type="ECO:0000313" key="1">
    <source>
        <dbReference type="EMBL" id="EXX57519.1"/>
    </source>
</evidence>
<proteinExistence type="predicted"/>
<dbReference type="OrthoDB" id="10309696at2759"/>
<comment type="caution">
    <text evidence="1">The sequence shown here is derived from an EMBL/GenBank/DDBJ whole genome shotgun (WGS) entry which is preliminary data.</text>
</comment>
<dbReference type="InterPro" id="IPR032675">
    <property type="entry name" value="LRR_dom_sf"/>
</dbReference>